<evidence type="ECO:0000256" key="1">
    <source>
        <dbReference type="SAM" id="MobiDB-lite"/>
    </source>
</evidence>
<dbReference type="CDD" id="cd00118">
    <property type="entry name" value="LysM"/>
    <property type="match status" value="2"/>
</dbReference>
<proteinExistence type="predicted"/>
<evidence type="ECO:0000259" key="2">
    <source>
        <dbReference type="PROSITE" id="PS51782"/>
    </source>
</evidence>
<evidence type="ECO:0000313" key="3">
    <source>
        <dbReference type="EMBL" id="GMA92758.1"/>
    </source>
</evidence>
<organism evidence="3 4">
    <name type="scientific">Homoserinibacter gongjuensis</name>
    <dbReference type="NCBI Taxonomy" id="1162968"/>
    <lineage>
        <taxon>Bacteria</taxon>
        <taxon>Bacillati</taxon>
        <taxon>Actinomycetota</taxon>
        <taxon>Actinomycetes</taxon>
        <taxon>Micrococcales</taxon>
        <taxon>Microbacteriaceae</taxon>
        <taxon>Homoserinibacter</taxon>
    </lineage>
</organism>
<dbReference type="InterPro" id="IPR018392">
    <property type="entry name" value="LysM"/>
</dbReference>
<dbReference type="PANTHER" id="PTHR33734">
    <property type="entry name" value="LYSM DOMAIN-CONTAINING GPI-ANCHORED PROTEIN 2"/>
    <property type="match status" value="1"/>
</dbReference>
<evidence type="ECO:0000313" key="4">
    <source>
        <dbReference type="Proteomes" id="UP001157069"/>
    </source>
</evidence>
<feature type="compositionally biased region" description="Pro residues" evidence="1">
    <location>
        <begin position="233"/>
        <end position="257"/>
    </location>
</feature>
<dbReference type="Pfam" id="PF01476">
    <property type="entry name" value="LysM"/>
    <property type="match status" value="2"/>
</dbReference>
<dbReference type="EMBL" id="BSVA01000001">
    <property type="protein sequence ID" value="GMA92758.1"/>
    <property type="molecule type" value="Genomic_DNA"/>
</dbReference>
<sequence>MQHTQEVGDRARSVFAGLTPTQTPAAKPQRPAREANASSMLAKSMMATMPIVLAGTLTVTGVVAPANAQSSTERKPAKPKTTLGSTVRAAVAAASATTAAAKTQAATPSTYTVKAGDTVSGIAGRYGLATASVLALNGLGWKSLIFPGQVLKLTSGTTAPAPSAAPPAATGGRYTIVKGDTISGIAARFGVSTQSVLTANGLSWSSIIYPGQTIAIPGTVLAAENVSSVTPAPAAPAPAVPEPTTPVVSTPPPPPPRATSSHGATPSPRSRRSSASASSRSSTPTASPGRASSTRVARSASPASPSRRTARASPRSPPRWPRTPPSSSRWAANSVCPTAAS</sequence>
<dbReference type="PANTHER" id="PTHR33734:SF22">
    <property type="entry name" value="MEMBRANE-BOUND LYTIC MUREIN TRANSGLYCOSYLASE D"/>
    <property type="match status" value="1"/>
</dbReference>
<dbReference type="SUPFAM" id="SSF54106">
    <property type="entry name" value="LysM domain"/>
    <property type="match status" value="2"/>
</dbReference>
<feature type="compositionally biased region" description="Pro residues" evidence="1">
    <location>
        <begin position="315"/>
        <end position="324"/>
    </location>
</feature>
<feature type="domain" description="LysM" evidence="2">
    <location>
        <begin position="172"/>
        <end position="216"/>
    </location>
</feature>
<dbReference type="Gene3D" id="3.10.350.10">
    <property type="entry name" value="LysM domain"/>
    <property type="match status" value="2"/>
</dbReference>
<feature type="domain" description="LysM" evidence="2">
    <location>
        <begin position="109"/>
        <end position="153"/>
    </location>
</feature>
<dbReference type="PROSITE" id="PS51782">
    <property type="entry name" value="LYSM"/>
    <property type="match status" value="2"/>
</dbReference>
<feature type="region of interest" description="Disordered" evidence="1">
    <location>
        <begin position="230"/>
        <end position="341"/>
    </location>
</feature>
<feature type="compositionally biased region" description="Low complexity" evidence="1">
    <location>
        <begin position="258"/>
        <end position="314"/>
    </location>
</feature>
<feature type="compositionally biased region" description="Basic and acidic residues" evidence="1">
    <location>
        <begin position="1"/>
        <end position="12"/>
    </location>
</feature>
<protein>
    <recommendedName>
        <fullName evidence="2">LysM domain-containing protein</fullName>
    </recommendedName>
</protein>
<gene>
    <name evidence="3" type="ORF">GCM10025869_32870</name>
</gene>
<dbReference type="InterPro" id="IPR036779">
    <property type="entry name" value="LysM_dom_sf"/>
</dbReference>
<accession>A0ABQ6JWQ7</accession>
<dbReference type="SMART" id="SM00257">
    <property type="entry name" value="LysM"/>
    <property type="match status" value="2"/>
</dbReference>
<keyword evidence="4" id="KW-1185">Reference proteome</keyword>
<comment type="caution">
    <text evidence="3">The sequence shown here is derived from an EMBL/GenBank/DDBJ whole genome shotgun (WGS) entry which is preliminary data.</text>
</comment>
<reference evidence="4" key="1">
    <citation type="journal article" date="2019" name="Int. J. Syst. Evol. Microbiol.">
        <title>The Global Catalogue of Microorganisms (GCM) 10K type strain sequencing project: providing services to taxonomists for standard genome sequencing and annotation.</title>
        <authorList>
            <consortium name="The Broad Institute Genomics Platform"/>
            <consortium name="The Broad Institute Genome Sequencing Center for Infectious Disease"/>
            <person name="Wu L."/>
            <person name="Ma J."/>
        </authorList>
    </citation>
    <scope>NUCLEOTIDE SEQUENCE [LARGE SCALE GENOMIC DNA]</scope>
    <source>
        <strain evidence="4">NBRC 108755</strain>
    </source>
</reference>
<feature type="region of interest" description="Disordered" evidence="1">
    <location>
        <begin position="1"/>
        <end position="37"/>
    </location>
</feature>
<name>A0ABQ6JWQ7_9MICO</name>
<dbReference type="Proteomes" id="UP001157069">
    <property type="component" value="Unassembled WGS sequence"/>
</dbReference>